<dbReference type="Pfam" id="PF20283">
    <property type="entry name" value="CTD7"/>
    <property type="match status" value="1"/>
</dbReference>
<gene>
    <name evidence="2" type="ORF">GAK29_03175</name>
</gene>
<sequence length="401" mass="46980">MGAITTEASGKIAGYIFQFQRALFRLLSSDTSNLIVGIETEDDVVEIILDDQLSLKITLEQDKHTVNLDKNTFQDSSKNLWHSLHIWLDSMDEIQKEFSIINYILVTNTEVKEDSFVHQLAAAESENEVQECIRLIKDIASKCIDGKGNAEKIKTVATYPEEKLNFLIRNLELGDINATKDESNLRFATQNLFHLPDDYKQYAEEIYQSLIGFMIQFCQEKWKKKDSAWLDKSRVNQRLFQEISIRRVRKFIEKPLMSTSYKEYLQSDSREHLFLKQLITMGISDVFCDQALEHYWGFYSEKVRLEDEGEVLPSEWDERNSGLYDRWRSIFVDEQTFNLDVDEIGRAKKVILKTLDPNYLAPLGQNSTVHNYFTRGNYHYLANTDNAPYFVYWHDLYKNKE</sequence>
<dbReference type="AlphaFoldDB" id="A0A833UBD4"/>
<dbReference type="Proteomes" id="UP000490535">
    <property type="component" value="Unassembled WGS sequence"/>
</dbReference>
<name>A0A833UBD4_ACIBZ</name>
<feature type="domain" description="ABC-three component systems C-terminal" evidence="1">
    <location>
        <begin position="274"/>
        <end position="399"/>
    </location>
</feature>
<dbReference type="InterPro" id="IPR046913">
    <property type="entry name" value="ABC-3C_CTD7"/>
</dbReference>
<comment type="caution">
    <text evidence="2">The sequence shown here is derived from an EMBL/GenBank/DDBJ whole genome shotgun (WGS) entry which is preliminary data.</text>
</comment>
<accession>A0A833UBD4</accession>
<reference evidence="3" key="1">
    <citation type="journal article" date="2020" name="MBio">
        <title>Horizontal gene transfer to a defensive symbiont with a reduced genome amongst a multipartite beetle microbiome.</title>
        <authorList>
            <person name="Waterworth S.C."/>
            <person name="Florez L.V."/>
            <person name="Rees E.R."/>
            <person name="Hertweck C."/>
            <person name="Kaltenpoth M."/>
            <person name="Kwan J.C."/>
        </authorList>
    </citation>
    <scope>NUCLEOTIDE SEQUENCE [LARGE SCALE GENOMIC DNA]</scope>
</reference>
<protein>
    <recommendedName>
        <fullName evidence="1">ABC-three component systems C-terminal domain-containing protein</fullName>
    </recommendedName>
</protein>
<dbReference type="EMBL" id="WNDP01000090">
    <property type="protein sequence ID" value="KAF1022556.1"/>
    <property type="molecule type" value="Genomic_DNA"/>
</dbReference>
<evidence type="ECO:0000259" key="1">
    <source>
        <dbReference type="Pfam" id="PF20283"/>
    </source>
</evidence>
<proteinExistence type="predicted"/>
<evidence type="ECO:0000313" key="2">
    <source>
        <dbReference type="EMBL" id="KAF1022556.1"/>
    </source>
</evidence>
<organism evidence="2 3">
    <name type="scientific">Acinetobacter bereziniae</name>
    <name type="common">Acinetobacter genomosp. 10</name>
    <dbReference type="NCBI Taxonomy" id="106648"/>
    <lineage>
        <taxon>Bacteria</taxon>
        <taxon>Pseudomonadati</taxon>
        <taxon>Pseudomonadota</taxon>
        <taxon>Gammaproteobacteria</taxon>
        <taxon>Moraxellales</taxon>
        <taxon>Moraxellaceae</taxon>
        <taxon>Acinetobacter</taxon>
    </lineage>
</organism>
<evidence type="ECO:0000313" key="3">
    <source>
        <dbReference type="Proteomes" id="UP000490535"/>
    </source>
</evidence>